<proteinExistence type="predicted"/>
<dbReference type="EMBL" id="KB299944">
    <property type="protein sequence ID" value="ELU07402.1"/>
    <property type="molecule type" value="Genomic_DNA"/>
</dbReference>
<dbReference type="HOGENOM" id="CLU_045011_8_0_1"/>
<evidence type="ECO:0008006" key="4">
    <source>
        <dbReference type="Google" id="ProtNLM"/>
    </source>
</evidence>
<keyword evidence="3" id="KW-1185">Reference proteome</keyword>
<dbReference type="Pfam" id="PF00702">
    <property type="entry name" value="Hydrolase"/>
    <property type="match status" value="1"/>
</dbReference>
<dbReference type="STRING" id="283909.R7UTY9"/>
<dbReference type="EMBL" id="AMQN01007090">
    <property type="status" value="NOT_ANNOTATED_CDS"/>
    <property type="molecule type" value="Genomic_DNA"/>
</dbReference>
<dbReference type="InterPro" id="IPR044924">
    <property type="entry name" value="HAD-SF_hydro_IA_REG-2-like_cap"/>
</dbReference>
<protein>
    <recommendedName>
        <fullName evidence="4">Haloacid dehalogenase-like hydrolase domain-containing protein 3</fullName>
    </recommendedName>
</protein>
<dbReference type="NCBIfam" id="TIGR01549">
    <property type="entry name" value="HAD-SF-IA-v1"/>
    <property type="match status" value="1"/>
</dbReference>
<accession>R7UTY9</accession>
<dbReference type="SFLD" id="SFLDG01129">
    <property type="entry name" value="C1.5:_HAD__Beta-PGM__Phosphata"/>
    <property type="match status" value="1"/>
</dbReference>
<dbReference type="Proteomes" id="UP000014760">
    <property type="component" value="Unassembled WGS sequence"/>
</dbReference>
<dbReference type="Gene3D" id="3.40.50.1000">
    <property type="entry name" value="HAD superfamily/HAD-like"/>
    <property type="match status" value="1"/>
</dbReference>
<name>R7UTY9_CAPTE</name>
<dbReference type="PRINTS" id="PR00413">
    <property type="entry name" value="HADHALOGNASE"/>
</dbReference>
<dbReference type="Gene3D" id="1.10.150.720">
    <property type="entry name" value="Haloacid dehalogenase-like hydrolase"/>
    <property type="match status" value="1"/>
</dbReference>
<reference evidence="2" key="3">
    <citation type="submission" date="2015-06" db="UniProtKB">
        <authorList>
            <consortium name="EnsemblMetazoa"/>
        </authorList>
    </citation>
    <scope>IDENTIFICATION</scope>
</reference>
<dbReference type="OrthoDB" id="444127at2759"/>
<dbReference type="PANTHER" id="PTHR46191">
    <property type="match status" value="1"/>
</dbReference>
<dbReference type="NCBIfam" id="TIGR02252">
    <property type="entry name" value="DREG-2"/>
    <property type="match status" value="1"/>
</dbReference>
<evidence type="ECO:0000313" key="2">
    <source>
        <dbReference type="EnsemblMetazoa" id="CapteP223262"/>
    </source>
</evidence>
<sequence length="253" mass="29416">MARLRLLTFDITNTILRVKGSPGQEYARAAWLRGIEISSQDLDRVYRPTWKNLRREMPLYGHNQGMTTWDWWRRFVHTVFLNAGYQGPNSHLDDVCETLWQRFDEGFNWDVLPHSRQVLTHLRTQGLKLGVISNFDERLEKTLKTHNLKKYFDFIVSSVTSNVEKPDPRIFAHALQIAGCRPEESGHIGDDVDHDYRAARDFGMRPFLIDPKAEVLSNLHSDLYKDVREKDIVTDMCQLVDLVLQPEAHAGDK</sequence>
<dbReference type="EnsemblMetazoa" id="CapteT223262">
    <property type="protein sequence ID" value="CapteP223262"/>
    <property type="gene ID" value="CapteG223262"/>
</dbReference>
<dbReference type="GO" id="GO:0005634">
    <property type="term" value="C:nucleus"/>
    <property type="evidence" value="ECO:0007669"/>
    <property type="project" value="TreeGrafter"/>
</dbReference>
<dbReference type="AlphaFoldDB" id="R7UTY9"/>
<dbReference type="InterPro" id="IPR023214">
    <property type="entry name" value="HAD_sf"/>
</dbReference>
<gene>
    <name evidence="1" type="ORF">CAPTEDRAFT_223262</name>
</gene>
<evidence type="ECO:0000313" key="3">
    <source>
        <dbReference type="Proteomes" id="UP000014760"/>
    </source>
</evidence>
<dbReference type="OMA" id="WWRQLIA"/>
<dbReference type="InterPro" id="IPR006439">
    <property type="entry name" value="HAD-SF_hydro_IA"/>
</dbReference>
<reference evidence="3" key="1">
    <citation type="submission" date="2012-12" db="EMBL/GenBank/DDBJ databases">
        <authorList>
            <person name="Hellsten U."/>
            <person name="Grimwood J."/>
            <person name="Chapman J.A."/>
            <person name="Shapiro H."/>
            <person name="Aerts A."/>
            <person name="Otillar R.P."/>
            <person name="Terry A.Y."/>
            <person name="Boore J.L."/>
            <person name="Simakov O."/>
            <person name="Marletaz F."/>
            <person name="Cho S.-J."/>
            <person name="Edsinger-Gonzales E."/>
            <person name="Havlak P."/>
            <person name="Kuo D.-H."/>
            <person name="Larsson T."/>
            <person name="Lv J."/>
            <person name="Arendt D."/>
            <person name="Savage R."/>
            <person name="Osoegawa K."/>
            <person name="de Jong P."/>
            <person name="Lindberg D.R."/>
            <person name="Seaver E.C."/>
            <person name="Weisblat D.A."/>
            <person name="Putnam N.H."/>
            <person name="Grigoriev I.V."/>
            <person name="Rokhsar D.S."/>
        </authorList>
    </citation>
    <scope>NUCLEOTIDE SEQUENCE</scope>
    <source>
        <strain evidence="3">I ESC-2004</strain>
    </source>
</reference>
<dbReference type="PANTHER" id="PTHR46191:SF2">
    <property type="entry name" value="HALOACID DEHALOGENASE-LIKE HYDROLASE DOMAIN-CONTAINING PROTEIN 3"/>
    <property type="match status" value="1"/>
</dbReference>
<dbReference type="SFLD" id="SFLDS00003">
    <property type="entry name" value="Haloacid_Dehalogenase"/>
    <property type="match status" value="1"/>
</dbReference>
<dbReference type="InterPro" id="IPR011949">
    <property type="entry name" value="HAD-SF_hydro_IA_REG-2-like"/>
</dbReference>
<dbReference type="SUPFAM" id="SSF56784">
    <property type="entry name" value="HAD-like"/>
    <property type="match status" value="1"/>
</dbReference>
<organism evidence="1">
    <name type="scientific">Capitella teleta</name>
    <name type="common">Polychaete worm</name>
    <dbReference type="NCBI Taxonomy" id="283909"/>
    <lineage>
        <taxon>Eukaryota</taxon>
        <taxon>Metazoa</taxon>
        <taxon>Spiralia</taxon>
        <taxon>Lophotrochozoa</taxon>
        <taxon>Annelida</taxon>
        <taxon>Polychaeta</taxon>
        <taxon>Sedentaria</taxon>
        <taxon>Scolecida</taxon>
        <taxon>Capitellidae</taxon>
        <taxon>Capitella</taxon>
    </lineage>
</organism>
<dbReference type="InterPro" id="IPR036412">
    <property type="entry name" value="HAD-like_sf"/>
</dbReference>
<reference evidence="1 3" key="2">
    <citation type="journal article" date="2013" name="Nature">
        <title>Insights into bilaterian evolution from three spiralian genomes.</title>
        <authorList>
            <person name="Simakov O."/>
            <person name="Marletaz F."/>
            <person name="Cho S.J."/>
            <person name="Edsinger-Gonzales E."/>
            <person name="Havlak P."/>
            <person name="Hellsten U."/>
            <person name="Kuo D.H."/>
            <person name="Larsson T."/>
            <person name="Lv J."/>
            <person name="Arendt D."/>
            <person name="Savage R."/>
            <person name="Osoegawa K."/>
            <person name="de Jong P."/>
            <person name="Grimwood J."/>
            <person name="Chapman J.A."/>
            <person name="Shapiro H."/>
            <person name="Aerts A."/>
            <person name="Otillar R.P."/>
            <person name="Terry A.Y."/>
            <person name="Boore J.L."/>
            <person name="Grigoriev I.V."/>
            <person name="Lindberg D.R."/>
            <person name="Seaver E.C."/>
            <person name="Weisblat D.A."/>
            <person name="Putnam N.H."/>
            <person name="Rokhsar D.S."/>
        </authorList>
    </citation>
    <scope>NUCLEOTIDE SEQUENCE</scope>
    <source>
        <strain evidence="1 3">I ESC-2004</strain>
    </source>
</reference>
<dbReference type="InterPro" id="IPR051828">
    <property type="entry name" value="HAD-like_hydrolase_domain"/>
</dbReference>
<evidence type="ECO:0000313" key="1">
    <source>
        <dbReference type="EMBL" id="ELU07402.1"/>
    </source>
</evidence>
<dbReference type="FunCoup" id="R7UTY9">
    <property type="interactions" value="468"/>
</dbReference>
<dbReference type="CDD" id="cd16415">
    <property type="entry name" value="HAD_dREG-2_like"/>
    <property type="match status" value="1"/>
</dbReference>